<comment type="caution">
    <text evidence="2">The sequence shown here is derived from an EMBL/GenBank/DDBJ whole genome shotgun (WGS) entry which is preliminary data.</text>
</comment>
<feature type="region of interest" description="Disordered" evidence="1">
    <location>
        <begin position="384"/>
        <end position="534"/>
    </location>
</feature>
<organism evidence="2 3">
    <name type="scientific">Tolypocladium paradoxum</name>
    <dbReference type="NCBI Taxonomy" id="94208"/>
    <lineage>
        <taxon>Eukaryota</taxon>
        <taxon>Fungi</taxon>
        <taxon>Dikarya</taxon>
        <taxon>Ascomycota</taxon>
        <taxon>Pezizomycotina</taxon>
        <taxon>Sordariomycetes</taxon>
        <taxon>Hypocreomycetidae</taxon>
        <taxon>Hypocreales</taxon>
        <taxon>Ophiocordycipitaceae</taxon>
        <taxon>Tolypocladium</taxon>
    </lineage>
</organism>
<proteinExistence type="predicted"/>
<sequence length="534" mass="58595">MSEHAGGSAFKAAPPFTSLDAPHPVLDAAGFPKIHAGDQPLGQQAAFAQFYPNGLPVTYNMLHGHDSGGVIQQYTENHLPIRFYTHPPAHAQGKFSAMYGQQRFRKMGELLPERRVHLWNKDEIQSVCNSLRQVFWPDMKRLHKPARWDDLWEFFDAYDLYNYGALNLWNVMNTLFDENKMIGCGWNSDLTLEIGHFADGWVKVPENLTKLKEWNGFGGPVLALLSAADWKEIGNLEDEEISLLKSALLYRRDLLLSGGYQQCYKPPTDLTTACQAGNLVNWLADALVLGDNGLPSPPPSAAVLTSPNGMNATAPCFIQNGCHYYHPLGQNAPDDGKPMQMNERPAHAYGKPAQPTAVEALRKSADAVTTVKTKSGVVIAMGSSKLPPGWEKMQEESAAREAAAQAQVEQPRPVTAAPADSNKHNQHTQVTEAEVEEDQAQVEVDNNVAPVHKGLKGRASSPELRSAIKWPCEESKAQPDVVPTEKVEAPKNGQAHHDKAELTQSEHHQHGKTKNDTIVDVQPHPATGSGPQPA</sequence>
<evidence type="ECO:0000256" key="1">
    <source>
        <dbReference type="SAM" id="MobiDB-lite"/>
    </source>
</evidence>
<dbReference type="Proteomes" id="UP000237481">
    <property type="component" value="Unassembled WGS sequence"/>
</dbReference>
<name>A0A2S4L3E9_9HYPO</name>
<reference evidence="2 3" key="1">
    <citation type="submission" date="2018-01" db="EMBL/GenBank/DDBJ databases">
        <title>Harnessing the power of phylogenomics to disentangle the directionality and signatures of interkingdom host jumping in the parasitic fungal genus Tolypocladium.</title>
        <authorList>
            <person name="Quandt C.A."/>
            <person name="Patterson W."/>
            <person name="Spatafora J.W."/>
        </authorList>
    </citation>
    <scope>NUCLEOTIDE SEQUENCE [LARGE SCALE GENOMIC DNA]</scope>
    <source>
        <strain evidence="2 3">NRBC 100945</strain>
    </source>
</reference>
<accession>A0A2S4L3E9</accession>
<feature type="compositionally biased region" description="Basic and acidic residues" evidence="1">
    <location>
        <begin position="471"/>
        <end position="517"/>
    </location>
</feature>
<gene>
    <name evidence="2" type="ORF">TPAR_02885</name>
</gene>
<keyword evidence="3" id="KW-1185">Reference proteome</keyword>
<dbReference type="EMBL" id="PKSG01000293">
    <property type="protein sequence ID" value="POR36917.1"/>
    <property type="molecule type" value="Genomic_DNA"/>
</dbReference>
<protein>
    <submittedName>
        <fullName evidence="2">Uncharacterized protein</fullName>
    </submittedName>
</protein>
<dbReference type="AlphaFoldDB" id="A0A2S4L3E9"/>
<evidence type="ECO:0000313" key="2">
    <source>
        <dbReference type="EMBL" id="POR36917.1"/>
    </source>
</evidence>
<evidence type="ECO:0000313" key="3">
    <source>
        <dbReference type="Proteomes" id="UP000237481"/>
    </source>
</evidence>
<dbReference type="OrthoDB" id="3941926at2759"/>
<dbReference type="STRING" id="94208.A0A2S4L3E9"/>
<feature type="compositionally biased region" description="Low complexity" evidence="1">
    <location>
        <begin position="400"/>
        <end position="410"/>
    </location>
</feature>